<keyword evidence="1" id="KW-1133">Transmembrane helix</keyword>
<accession>A0A316AF61</accession>
<protein>
    <recommendedName>
        <fullName evidence="4">DUF2029 domain-containing protein</fullName>
    </recommendedName>
</protein>
<evidence type="ECO:0000313" key="2">
    <source>
        <dbReference type="EMBL" id="PWJ56426.1"/>
    </source>
</evidence>
<evidence type="ECO:0008006" key="4">
    <source>
        <dbReference type="Google" id="ProtNLM"/>
    </source>
</evidence>
<feature type="transmembrane region" description="Helical" evidence="1">
    <location>
        <begin position="106"/>
        <end position="123"/>
    </location>
</feature>
<evidence type="ECO:0000256" key="1">
    <source>
        <dbReference type="SAM" id="Phobius"/>
    </source>
</evidence>
<dbReference type="RefSeq" id="WP_109772579.1">
    <property type="nucleotide sequence ID" value="NZ_QGDQ01000001.1"/>
</dbReference>
<dbReference type="OrthoDB" id="4466927at2"/>
<feature type="transmembrane region" description="Helical" evidence="1">
    <location>
        <begin position="135"/>
        <end position="154"/>
    </location>
</feature>
<dbReference type="EMBL" id="QGDQ01000001">
    <property type="protein sequence ID" value="PWJ56426.1"/>
    <property type="molecule type" value="Genomic_DNA"/>
</dbReference>
<keyword evidence="1" id="KW-0812">Transmembrane</keyword>
<reference evidence="2 3" key="1">
    <citation type="submission" date="2018-03" db="EMBL/GenBank/DDBJ databases">
        <title>Genomic Encyclopedia of Archaeal and Bacterial Type Strains, Phase II (KMG-II): from individual species to whole genera.</title>
        <authorList>
            <person name="Goeker M."/>
        </authorList>
    </citation>
    <scope>NUCLEOTIDE SEQUENCE [LARGE SCALE GENOMIC DNA]</scope>
    <source>
        <strain evidence="2 3">DSM 44889</strain>
    </source>
</reference>
<name>A0A316AF61_9ACTN</name>
<evidence type="ECO:0000313" key="3">
    <source>
        <dbReference type="Proteomes" id="UP000245469"/>
    </source>
</evidence>
<feature type="transmembrane region" description="Helical" evidence="1">
    <location>
        <begin position="65"/>
        <end position="86"/>
    </location>
</feature>
<dbReference type="Proteomes" id="UP000245469">
    <property type="component" value="Unassembled WGS sequence"/>
</dbReference>
<keyword evidence="3" id="KW-1185">Reference proteome</keyword>
<dbReference type="AlphaFoldDB" id="A0A316AF61"/>
<sequence>MSEQARDGWFVRAAARIGDLESPFYEEEHQRDVWNEASAIGLQALTWLLPAAAAVSIWVGGAAAFPYTLVMLLAPAVVAWVVILYAWARGVSIVSARGFDPLNWRVWASGVIFVAYGAGLLRAAGDGVFSRPEVWGAIFGALVGAVAVVVAVAVSRRRERRLSAGGRNS</sequence>
<comment type="caution">
    <text evidence="2">The sequence shown here is derived from an EMBL/GenBank/DDBJ whole genome shotgun (WGS) entry which is preliminary data.</text>
</comment>
<organism evidence="2 3">
    <name type="scientific">Quadrisphaera granulorum</name>
    <dbReference type="NCBI Taxonomy" id="317664"/>
    <lineage>
        <taxon>Bacteria</taxon>
        <taxon>Bacillati</taxon>
        <taxon>Actinomycetota</taxon>
        <taxon>Actinomycetes</taxon>
        <taxon>Kineosporiales</taxon>
        <taxon>Kineosporiaceae</taxon>
        <taxon>Quadrisphaera</taxon>
    </lineage>
</organism>
<feature type="transmembrane region" description="Helical" evidence="1">
    <location>
        <begin position="39"/>
        <end position="59"/>
    </location>
</feature>
<keyword evidence="1" id="KW-0472">Membrane</keyword>
<proteinExistence type="predicted"/>
<gene>
    <name evidence="2" type="ORF">BXY45_101404</name>
</gene>